<evidence type="ECO:0000256" key="4">
    <source>
        <dbReference type="ARBA" id="ARBA00022989"/>
    </source>
</evidence>
<evidence type="ECO:0000259" key="8">
    <source>
        <dbReference type="PROSITE" id="PS50026"/>
    </source>
</evidence>
<name>A0A6A5BAS3_NAEFO</name>
<dbReference type="InterPro" id="IPR002049">
    <property type="entry name" value="LE_dom"/>
</dbReference>
<evidence type="ECO:0000313" key="9">
    <source>
        <dbReference type="EMBL" id="KAF0975103.1"/>
    </source>
</evidence>
<dbReference type="GeneID" id="68113074"/>
<gene>
    <name evidence="9" type="ORF">FDP41_005856</name>
</gene>
<comment type="subcellular location">
    <subcellularLocation>
        <location evidence="1">Membrane</location>
    </subcellularLocation>
</comment>
<comment type="caution">
    <text evidence="9">The sequence shown here is derived from an EMBL/GenBank/DDBJ whole genome shotgun (WGS) entry which is preliminary data.</text>
</comment>
<keyword evidence="2 7" id="KW-0812">Transmembrane</keyword>
<sequence>MMGCCIHPSVVEAALCDPPGVQNDMKGLRDSSLGLSAYDVINKVQNQSACLNEIRKGLTDKNAMTIVDFTSACLLPPSNPSYASEPCCGGSSQQCCTRRTVASAVWDVRSNGALSCISDVSFEAGLSFTPVEQRASLCSSGSLDEMIRREADQVYQTDGCKFDGLNPVAFLNCLVTNPVYGPYVLPSFAKGLGIAANSTASDIFAAMQSQGLLIGQCFDRNTQMVDPTVKSQVSCESGVPDVCPFNDCSSKNQTCFACKSPLQCKDYPVDDYGTHLDSEMACLDTVLCGAQQHVVSVAECDLSHECNIPCFNCTDQVTCQKSGVCNGWISQSPICAVPVVNNACPVGCNLNVMINMCNCTGSADLPQQFNVTMNNNFMVPLNNVNNNKCRSGYFELVPPRNVNECSQYKVCRFGQNSFLPITSCTNMMCSNGGPTDSFQWIQGQWQKSMAVPLYFANRTMVHQREWRWTPVTSSGVFDLINFNMIASKRQDLVNMKMKCLTNFHESVATFVACKCTSYKSSPCDTMSGPFTYVDKVLALIPSYMQNRTAFDNLQNGYVMVPPQSQLVNITFVDVIASLRSPKNAINIYGFNNTQIGSILGHGISFNTPLKNVKVCLNPYPQSTPVMLNGLPVGIAVQDSVSLNPLNVPAFIEGNSVCANLDVVPGVFYYPYLMLSSVYCNGIAATAPNVCSGFGKCVAPNTCQCYPGRFGSNCDDTAPPSNSTFICNGIPAYSASVCSGAGKCVGPNMCQCPPDRFGFNCENFLCFGKSIGACNSNGACVAPNTCQCKPNFAGPECGVCAAGYTGMFCERPTCFGVDSLNKYVCSGNGACVAPNKCQCKNGAFGERCEQFTCGDGSKPPCSGHGICIGPQMCACNASSTTGYWGGANCEMCQPSYSGAQCTDRFCSADATCFGRGTCNPDYTCTCTGNFNGPYCRTCKDGFFGPFCNVTCDPMKTCSGNGVCTSNGGCNCNSNNLLGMFAGSSCSQCQSGWMGAKCNIYVGTSATFGSEGDRIRFSLAFPSPTNQIDCTAIFSPQTLAKLGSYPMCRWEDRSNNLFLVVLGGASSLMPGDSITLQNGDLTRTLPVSGSLSLPTPVALLRTPRNISSCSTFFFDASASYSFDRRPMSFSWSLTGPGSLTAINAKLATLTGSFGFFDASALSTGTYTLSVTVTSAFNYSSTATSTFGVSGTPTPIVRIPGGDSRIVNMGSIFSIYPYVEYPSCYYYDRTLIWTWTQVSGPANAQMTLRDSNRALVFLQNAFSAAGDYVFSVKAVSAVSASSFYETQVTVTVVAPDLVLLVEGGYYKQASTSSQLVLDLSRSFDPAQASGSETFTITCFDAVAAAACSLNTANLVVNKKAVISAGSLSAGQYTFTITYSKGSRSTSVNVDVSMVSYVVLNPYIRLGRFDWIPSSVPLGVNVPFFVDLIGFSPMSGPVSFQWSSLTDGFELNSDTTVTGVKSRSLIIRGDYIAAGVEYQIRVDVSAGGATGYAVFVFSVNSPPMPGSITASPSTSSAGMDPVTITCDGWYDADAPLTYQYYYYDLNRGVWRSLSGRTTDNQITTKLPPGYGINKKIRIRARVYDSKNAYSDIEVSVVSNPPDLTSGTAALNFLNQSSTATDSTANSVAALSTLANIPNSAMSANVVAQIKNFLVNVITSVLAQRSAVAVTVEDAAETISFLTTATSKLDLVDSNTRGQMLQSTASSLNALASSSKPISPDLVDSIVVSLSSFIKNIMGTPAARSVKTTASEAQSIIDNANTLQTAMMKSLVPDQNASVSASTDLIAYARKISVSSSSSFSDTVSSPVAVSFSSTFASAVSSVTTLGIRIKQMSNLYKLIYPQSINILSPLFEIVFDNEDTGATVSVSGTTMTITMGGSYTNTATSYYVCNIWNNSTKVFSKDTSCTVQAVTSTSATIQVTKDGTYALSQYTAPATASSPITPKTSKSTTKPKTSVAASTTMGCSLLLIVVSILYTLFMTL</sequence>
<feature type="domain" description="EGF-like" evidence="8">
    <location>
        <begin position="896"/>
        <end position="935"/>
    </location>
</feature>
<dbReference type="OrthoDB" id="382013at2759"/>
<dbReference type="VEuPathDB" id="AmoebaDB:FDP41_005856"/>
<dbReference type="OMA" id="NDTCQCN"/>
<evidence type="ECO:0000256" key="3">
    <source>
        <dbReference type="ARBA" id="ARBA00022737"/>
    </source>
</evidence>
<keyword evidence="3" id="KW-0677">Repeat</keyword>
<dbReference type="InterPro" id="IPR013783">
    <property type="entry name" value="Ig-like_fold"/>
</dbReference>
<dbReference type="Pfam" id="PF02010">
    <property type="entry name" value="REJ"/>
    <property type="match status" value="1"/>
</dbReference>
<keyword evidence="10" id="KW-1185">Reference proteome</keyword>
<proteinExistence type="predicted"/>
<organism evidence="9 10">
    <name type="scientific">Naegleria fowleri</name>
    <name type="common">Brain eating amoeba</name>
    <dbReference type="NCBI Taxonomy" id="5763"/>
    <lineage>
        <taxon>Eukaryota</taxon>
        <taxon>Discoba</taxon>
        <taxon>Heterolobosea</taxon>
        <taxon>Tetramitia</taxon>
        <taxon>Eutetramitia</taxon>
        <taxon>Vahlkampfiidae</taxon>
        <taxon>Naegleria</taxon>
    </lineage>
</organism>
<keyword evidence="4 7" id="KW-1133">Transmembrane helix</keyword>
<dbReference type="Gene3D" id="2.170.300.10">
    <property type="entry name" value="Tie2 ligand-binding domain superfamily"/>
    <property type="match status" value="1"/>
</dbReference>
<dbReference type="RefSeq" id="XP_044559816.1">
    <property type="nucleotide sequence ID" value="XM_044709426.1"/>
</dbReference>
<reference evidence="9 10" key="1">
    <citation type="journal article" date="2019" name="Sci. Rep.">
        <title>Nanopore sequencing improves the draft genome of the human pathogenic amoeba Naegleria fowleri.</title>
        <authorList>
            <person name="Liechti N."/>
            <person name="Schurch N."/>
            <person name="Bruggmann R."/>
            <person name="Wittwer M."/>
        </authorList>
    </citation>
    <scope>NUCLEOTIDE SEQUENCE [LARGE SCALE GENOMIC DNA]</scope>
    <source>
        <strain evidence="9 10">ATCC 30894</strain>
    </source>
</reference>
<keyword evidence="6" id="KW-1015">Disulfide bond</keyword>
<evidence type="ECO:0000256" key="1">
    <source>
        <dbReference type="ARBA" id="ARBA00004370"/>
    </source>
</evidence>
<dbReference type="PROSITE" id="PS00022">
    <property type="entry name" value="EGF_1"/>
    <property type="match status" value="4"/>
</dbReference>
<evidence type="ECO:0000256" key="6">
    <source>
        <dbReference type="PROSITE-ProRule" id="PRU00076"/>
    </source>
</evidence>
<evidence type="ECO:0000313" key="10">
    <source>
        <dbReference type="Proteomes" id="UP000444721"/>
    </source>
</evidence>
<dbReference type="Proteomes" id="UP000444721">
    <property type="component" value="Unassembled WGS sequence"/>
</dbReference>
<dbReference type="SMART" id="SM00181">
    <property type="entry name" value="EGF"/>
    <property type="match status" value="7"/>
</dbReference>
<dbReference type="PANTHER" id="PTHR46730:SF1">
    <property type="entry name" value="PLAT DOMAIN-CONTAINING PROTEIN"/>
    <property type="match status" value="1"/>
</dbReference>
<dbReference type="InterPro" id="IPR000742">
    <property type="entry name" value="EGF"/>
</dbReference>
<dbReference type="InterPro" id="IPR002859">
    <property type="entry name" value="PKD/REJ-like"/>
</dbReference>
<dbReference type="Gene3D" id="2.60.40.10">
    <property type="entry name" value="Immunoglobulins"/>
    <property type="match status" value="2"/>
</dbReference>
<protein>
    <recommendedName>
        <fullName evidence="8">EGF-like domain-containing protein</fullName>
    </recommendedName>
</protein>
<dbReference type="PROSITE" id="PS50026">
    <property type="entry name" value="EGF_3"/>
    <property type="match status" value="1"/>
</dbReference>
<feature type="transmembrane region" description="Helical" evidence="7">
    <location>
        <begin position="1951"/>
        <end position="1973"/>
    </location>
</feature>
<comment type="caution">
    <text evidence="6">Lacks conserved residue(s) required for the propagation of feature annotation.</text>
</comment>
<dbReference type="GO" id="GO:0006816">
    <property type="term" value="P:calcium ion transport"/>
    <property type="evidence" value="ECO:0007669"/>
    <property type="project" value="TreeGrafter"/>
</dbReference>
<keyword evidence="6" id="KW-0245">EGF-like domain</keyword>
<dbReference type="PROSITE" id="PS01248">
    <property type="entry name" value="EGF_LAM_1"/>
    <property type="match status" value="1"/>
</dbReference>
<dbReference type="GO" id="GO:0005261">
    <property type="term" value="F:monoatomic cation channel activity"/>
    <property type="evidence" value="ECO:0007669"/>
    <property type="project" value="TreeGrafter"/>
</dbReference>
<dbReference type="EMBL" id="VFQX01000048">
    <property type="protein sequence ID" value="KAF0975103.1"/>
    <property type="molecule type" value="Genomic_DNA"/>
</dbReference>
<dbReference type="CDD" id="cd00055">
    <property type="entry name" value="EGF_Lam"/>
    <property type="match status" value="1"/>
</dbReference>
<feature type="disulfide bond" evidence="6">
    <location>
        <begin position="925"/>
        <end position="934"/>
    </location>
</feature>
<keyword evidence="5 7" id="KW-0472">Membrane</keyword>
<dbReference type="VEuPathDB" id="AmoebaDB:NF0073450"/>
<dbReference type="GO" id="GO:0005886">
    <property type="term" value="C:plasma membrane"/>
    <property type="evidence" value="ECO:0007669"/>
    <property type="project" value="TreeGrafter"/>
</dbReference>
<dbReference type="VEuPathDB" id="AmoebaDB:NF0073460"/>
<evidence type="ECO:0000256" key="2">
    <source>
        <dbReference type="ARBA" id="ARBA00022692"/>
    </source>
</evidence>
<accession>A0A6A5BAS3</accession>
<evidence type="ECO:0000256" key="5">
    <source>
        <dbReference type="ARBA" id="ARBA00023136"/>
    </source>
</evidence>
<dbReference type="Gene3D" id="2.10.25.10">
    <property type="entry name" value="Laminin"/>
    <property type="match status" value="1"/>
</dbReference>
<dbReference type="VEuPathDB" id="AmoebaDB:NfTy_044640"/>
<dbReference type="PANTHER" id="PTHR46730">
    <property type="entry name" value="POLYCYSTIN-1"/>
    <property type="match status" value="1"/>
</dbReference>
<evidence type="ECO:0000256" key="7">
    <source>
        <dbReference type="SAM" id="Phobius"/>
    </source>
</evidence>